<comment type="caution">
    <text evidence="2">The sequence shown here is derived from an EMBL/GenBank/DDBJ whole genome shotgun (WGS) entry which is preliminary data.</text>
</comment>
<organism evidence="2 3">
    <name type="scientific">Carnegiea gigantea</name>
    <dbReference type="NCBI Taxonomy" id="171969"/>
    <lineage>
        <taxon>Eukaryota</taxon>
        <taxon>Viridiplantae</taxon>
        <taxon>Streptophyta</taxon>
        <taxon>Embryophyta</taxon>
        <taxon>Tracheophyta</taxon>
        <taxon>Spermatophyta</taxon>
        <taxon>Magnoliopsida</taxon>
        <taxon>eudicotyledons</taxon>
        <taxon>Gunneridae</taxon>
        <taxon>Pentapetalae</taxon>
        <taxon>Caryophyllales</taxon>
        <taxon>Cactineae</taxon>
        <taxon>Cactaceae</taxon>
        <taxon>Cactoideae</taxon>
        <taxon>Echinocereeae</taxon>
        <taxon>Carnegiea</taxon>
    </lineage>
</organism>
<dbReference type="Proteomes" id="UP001153076">
    <property type="component" value="Unassembled WGS sequence"/>
</dbReference>
<feature type="compositionally biased region" description="Low complexity" evidence="1">
    <location>
        <begin position="134"/>
        <end position="146"/>
    </location>
</feature>
<gene>
    <name evidence="2" type="ORF">Cgig2_033856</name>
</gene>
<dbReference type="EMBL" id="JAKOGI010001382">
    <property type="protein sequence ID" value="KAJ8425915.1"/>
    <property type="molecule type" value="Genomic_DNA"/>
</dbReference>
<keyword evidence="3" id="KW-1185">Reference proteome</keyword>
<accession>A0A9Q1JNB9</accession>
<name>A0A9Q1JNB9_9CARY</name>
<feature type="compositionally biased region" description="Basic and acidic residues" evidence="1">
    <location>
        <begin position="156"/>
        <end position="174"/>
    </location>
</feature>
<feature type="region of interest" description="Disordered" evidence="1">
    <location>
        <begin position="126"/>
        <end position="174"/>
    </location>
</feature>
<evidence type="ECO:0000313" key="2">
    <source>
        <dbReference type="EMBL" id="KAJ8425915.1"/>
    </source>
</evidence>
<sequence length="268" mass="30118">MELGIVSGFITDDLKSTLVGLRWTSFDAGGGPHVCLVPFQRITTTYTHAFSFTEAEGAALDFGLPEMVQATFFAMLLKNAMELGIVSGFITDDLKSTLVGLRWTYFEDWMSRTSYELREAKLRQQPIMTEARGSSDGQEESSGSTSPPAPPNFRLQEPRGEGGEEREKPGARERMKMNLFPNFASTDQVAKYIRDNFRWALREPSAPSPKPLPLDYRSLCPHFDLRVATRYAHNSHVPKMVQATFYAMVVDDAAELGLSHRLTMDYIM</sequence>
<proteinExistence type="predicted"/>
<evidence type="ECO:0000256" key="1">
    <source>
        <dbReference type="SAM" id="MobiDB-lite"/>
    </source>
</evidence>
<protein>
    <submittedName>
        <fullName evidence="2">Uncharacterized protein</fullName>
    </submittedName>
</protein>
<dbReference type="AlphaFoldDB" id="A0A9Q1JNB9"/>
<evidence type="ECO:0000313" key="3">
    <source>
        <dbReference type="Proteomes" id="UP001153076"/>
    </source>
</evidence>
<reference evidence="2" key="1">
    <citation type="submission" date="2022-04" db="EMBL/GenBank/DDBJ databases">
        <title>Carnegiea gigantea Genome sequencing and assembly v2.</title>
        <authorList>
            <person name="Copetti D."/>
            <person name="Sanderson M.J."/>
            <person name="Burquez A."/>
            <person name="Wojciechowski M.F."/>
        </authorList>
    </citation>
    <scope>NUCLEOTIDE SEQUENCE</scope>
    <source>
        <strain evidence="2">SGP5-SGP5p</strain>
        <tissue evidence="2">Aerial part</tissue>
    </source>
</reference>